<dbReference type="EMBL" id="JACEIK010001533">
    <property type="protein sequence ID" value="MCD7470161.1"/>
    <property type="molecule type" value="Genomic_DNA"/>
</dbReference>
<comment type="caution">
    <text evidence="1">The sequence shown here is derived from an EMBL/GenBank/DDBJ whole genome shotgun (WGS) entry which is preliminary data.</text>
</comment>
<sequence>MTLLFKRRAIRRLTWLSWVFQSERKENIEKILPGGGRKGREERSTVVGCFFDQQWPEVVVGEEESEAAIRVLFAGEED</sequence>
<reference evidence="1 2" key="1">
    <citation type="journal article" date="2021" name="BMC Genomics">
        <title>Datura genome reveals duplications of psychoactive alkaloid biosynthetic genes and high mutation rate following tissue culture.</title>
        <authorList>
            <person name="Rajewski A."/>
            <person name="Carter-House D."/>
            <person name="Stajich J."/>
            <person name="Litt A."/>
        </authorList>
    </citation>
    <scope>NUCLEOTIDE SEQUENCE [LARGE SCALE GENOMIC DNA]</scope>
    <source>
        <strain evidence="1">AR-01</strain>
    </source>
</reference>
<proteinExistence type="predicted"/>
<organism evidence="1 2">
    <name type="scientific">Datura stramonium</name>
    <name type="common">Jimsonweed</name>
    <name type="synonym">Common thornapple</name>
    <dbReference type="NCBI Taxonomy" id="4076"/>
    <lineage>
        <taxon>Eukaryota</taxon>
        <taxon>Viridiplantae</taxon>
        <taxon>Streptophyta</taxon>
        <taxon>Embryophyta</taxon>
        <taxon>Tracheophyta</taxon>
        <taxon>Spermatophyta</taxon>
        <taxon>Magnoliopsida</taxon>
        <taxon>eudicotyledons</taxon>
        <taxon>Gunneridae</taxon>
        <taxon>Pentapetalae</taxon>
        <taxon>asterids</taxon>
        <taxon>lamiids</taxon>
        <taxon>Solanales</taxon>
        <taxon>Solanaceae</taxon>
        <taxon>Solanoideae</taxon>
        <taxon>Datureae</taxon>
        <taxon>Datura</taxon>
    </lineage>
</organism>
<dbReference type="Proteomes" id="UP000823775">
    <property type="component" value="Unassembled WGS sequence"/>
</dbReference>
<accession>A0ABS8TH77</accession>
<keyword evidence="2" id="KW-1185">Reference proteome</keyword>
<protein>
    <submittedName>
        <fullName evidence="1">Uncharacterized protein</fullName>
    </submittedName>
</protein>
<feature type="non-terminal residue" evidence="1">
    <location>
        <position position="78"/>
    </location>
</feature>
<gene>
    <name evidence="1" type="ORF">HAX54_009825</name>
</gene>
<evidence type="ECO:0000313" key="2">
    <source>
        <dbReference type="Proteomes" id="UP000823775"/>
    </source>
</evidence>
<evidence type="ECO:0000313" key="1">
    <source>
        <dbReference type="EMBL" id="MCD7470161.1"/>
    </source>
</evidence>
<name>A0ABS8TH77_DATST</name>